<organism evidence="1 2">
    <name type="scientific">Candidatus Pantoea communis</name>
    <dbReference type="NCBI Taxonomy" id="2608354"/>
    <lineage>
        <taxon>Bacteria</taxon>
        <taxon>Pseudomonadati</taxon>
        <taxon>Pseudomonadota</taxon>
        <taxon>Gammaproteobacteria</taxon>
        <taxon>Enterobacterales</taxon>
        <taxon>Erwiniaceae</taxon>
        <taxon>Pantoea</taxon>
    </lineage>
</organism>
<evidence type="ECO:0000313" key="2">
    <source>
        <dbReference type="Proteomes" id="UP001515780"/>
    </source>
</evidence>
<accession>A0ABX0RSG3</accession>
<evidence type="ECO:0000313" key="1">
    <source>
        <dbReference type="EMBL" id="NIG20550.1"/>
    </source>
</evidence>
<protein>
    <submittedName>
        <fullName evidence="1">Uncharacterized protein</fullName>
    </submittedName>
</protein>
<comment type="caution">
    <text evidence="1">The sequence shown here is derived from an EMBL/GenBank/DDBJ whole genome shotgun (WGS) entry which is preliminary data.</text>
</comment>
<proteinExistence type="predicted"/>
<gene>
    <name evidence="1" type="ORF">F3J37_17895</name>
</gene>
<dbReference type="EMBL" id="VWXC01000013">
    <property type="protein sequence ID" value="NIG20550.1"/>
    <property type="molecule type" value="Genomic_DNA"/>
</dbReference>
<dbReference type="RefSeq" id="WP_166934856.1">
    <property type="nucleotide sequence ID" value="NZ_VWXC01000013.1"/>
</dbReference>
<sequence>MTVEVTAAELNEVLLDADVQALIVQKLSAKKTAGLADALTAQYKSLGIITDSAESSSTSDAATDASAADTAAVSAEATA</sequence>
<dbReference type="Proteomes" id="UP001515780">
    <property type="component" value="Unassembled WGS sequence"/>
</dbReference>
<reference evidence="1 2" key="1">
    <citation type="journal article" date="2019" name="bioRxiv">
        <title>Bacteria contribute to plant secondary compound degradation in a generalist herbivore system.</title>
        <authorList>
            <person name="Francoeur C.B."/>
            <person name="Khadempour L."/>
            <person name="Moreira-Soto R.D."/>
            <person name="Gotting K."/>
            <person name="Book A.J."/>
            <person name="Pinto-Tomas A.A."/>
            <person name="Keefover-Ring K."/>
            <person name="Currie C.R."/>
        </authorList>
    </citation>
    <scope>NUCLEOTIDE SEQUENCE [LARGE SCALE GENOMIC DNA]</scope>
    <source>
        <strain evidence="1">Al-1710</strain>
    </source>
</reference>
<name>A0ABX0RSG3_9GAMM</name>
<keyword evidence="2" id="KW-1185">Reference proteome</keyword>